<name>A0A8R1TR60_ONCVO</name>
<organism evidence="1 2">
    <name type="scientific">Onchocerca volvulus</name>
    <dbReference type="NCBI Taxonomy" id="6282"/>
    <lineage>
        <taxon>Eukaryota</taxon>
        <taxon>Metazoa</taxon>
        <taxon>Ecdysozoa</taxon>
        <taxon>Nematoda</taxon>
        <taxon>Chromadorea</taxon>
        <taxon>Rhabditida</taxon>
        <taxon>Spirurina</taxon>
        <taxon>Spiruromorpha</taxon>
        <taxon>Filarioidea</taxon>
        <taxon>Onchocercidae</taxon>
        <taxon>Onchocerca</taxon>
    </lineage>
</organism>
<evidence type="ECO:0000313" key="1">
    <source>
        <dbReference type="EnsemblMetazoa" id="OVOC2693.1"/>
    </source>
</evidence>
<dbReference type="Proteomes" id="UP000024404">
    <property type="component" value="Unassembled WGS sequence"/>
</dbReference>
<keyword evidence="2" id="KW-1185">Reference proteome</keyword>
<sequence length="132" mass="15016">MQVVIIIIDIIIHRDGYQLGGQQLLDVLSNDHPEYVHTQSLYYKEKSMMNTSANKCWKQYREFEIETKEEAVRWELSDHPHFLAKPSVASRTDKHWVIAVPLLSPTPPALSPSSLSLSPSLFFPISVALSVL</sequence>
<accession>A0A8R1TR60</accession>
<dbReference type="EnsemblMetazoa" id="OVOC2693.1">
    <property type="protein sequence ID" value="OVOC2693.1"/>
    <property type="gene ID" value="WBGene00239502"/>
</dbReference>
<reference evidence="1" key="2">
    <citation type="submission" date="2022-06" db="UniProtKB">
        <authorList>
            <consortium name="EnsemblMetazoa"/>
        </authorList>
    </citation>
    <scope>IDENTIFICATION</scope>
</reference>
<dbReference type="AlphaFoldDB" id="A0A8R1TR60"/>
<proteinExistence type="predicted"/>
<dbReference type="EMBL" id="CMVM020000075">
    <property type="status" value="NOT_ANNOTATED_CDS"/>
    <property type="molecule type" value="Genomic_DNA"/>
</dbReference>
<protein>
    <submittedName>
        <fullName evidence="1">Uncharacterized protein</fullName>
    </submittedName>
</protein>
<reference evidence="2" key="1">
    <citation type="submission" date="2013-10" db="EMBL/GenBank/DDBJ databases">
        <title>Genome sequencing of Onchocerca volvulus.</title>
        <authorList>
            <person name="Cotton J."/>
            <person name="Tsai J."/>
            <person name="Stanley E."/>
            <person name="Tracey A."/>
            <person name="Holroyd N."/>
            <person name="Lustigman S."/>
            <person name="Berriman M."/>
        </authorList>
    </citation>
    <scope>NUCLEOTIDE SEQUENCE</scope>
</reference>
<evidence type="ECO:0000313" key="2">
    <source>
        <dbReference type="Proteomes" id="UP000024404"/>
    </source>
</evidence>